<reference evidence="4 5" key="1">
    <citation type="submission" date="2022-05" db="EMBL/GenBank/DDBJ databases">
        <authorList>
            <consortium name="Genoscope - CEA"/>
            <person name="William W."/>
        </authorList>
    </citation>
    <scope>NUCLEOTIDE SEQUENCE [LARGE SCALE GENOMIC DNA]</scope>
</reference>
<comment type="caution">
    <text evidence="4">The sequence shown here is derived from an EMBL/GenBank/DDBJ whole genome shotgun (WGS) entry which is preliminary data.</text>
</comment>
<feature type="transmembrane region" description="Helical" evidence="2">
    <location>
        <begin position="852"/>
        <end position="870"/>
    </location>
</feature>
<feature type="transmembrane region" description="Helical" evidence="2">
    <location>
        <begin position="211"/>
        <end position="233"/>
    </location>
</feature>
<keyword evidence="5" id="KW-1185">Reference proteome</keyword>
<proteinExistence type="predicted"/>
<evidence type="ECO:0000313" key="4">
    <source>
        <dbReference type="EMBL" id="CAH3156543.1"/>
    </source>
</evidence>
<keyword evidence="3" id="KW-0732">Signal</keyword>
<feature type="region of interest" description="Disordered" evidence="1">
    <location>
        <begin position="326"/>
        <end position="366"/>
    </location>
</feature>
<feature type="compositionally biased region" description="Basic and acidic residues" evidence="1">
    <location>
        <begin position="277"/>
        <end position="301"/>
    </location>
</feature>
<dbReference type="EMBL" id="CALNXI010001125">
    <property type="protein sequence ID" value="CAH3156543.1"/>
    <property type="molecule type" value="Genomic_DNA"/>
</dbReference>
<sequence length="923" mass="103667">MGQSKKLSVFSIVFVVFATKISCVEDLLGENTCNWICKSESSGTDVKEFRKIMSQGKLMKLKIRYNEWIDQACANETDATSNTTTLAEVWVKEIDASVGVIVSLSYTGLAEIYSGQFLLGGYKQQMNVSCVFKSTSRPGTNHPSPRLAFYTPDSVMYYVEQLSNVNSRNASFLTLIRTENQTRITVNVPSSSARDSSATTKDKEIVVSDGWIYLAVVILIGFVLYSSAVLLWCRPSEITIPLSKGLRKRPQCFTCIRLERIPVQETGGGDVFGVNSPREHDDDVPSSTRREINKNDDDNLQKHKRAEGDVTSACCLDMTDYITPRSLHSETGESAATHFSREAETPDREHSVTVAPGQESFAAGYSKDPARYSLTTDRKLMASTSSCAEPCPGSQPLQLFDNVDVNGRDVSTAIEAKSNSRQNTEMPDGEATDAYRTNSVEELNTNNTENDNTNGELTCTDTNVPDTPDTFARNLVCSRRSTTNSSQQAISHETEETYTRMIIVGGPSPVGFGSWIGKFPATSTSWTTCFVHRRHFECYVDERIHSFVLQFAFPKSLGCGWNMPRPPHGRTGSWFIEVCRIMCFVSHMRICNVCNNSPIECPTDLEVPDNILHNLKELTNVFINFFNGFIECLKIFMRDLTKIRHEVCGNGSLFRKIVAVFFNIIVVGVVKPVLSILAVIILFVVDVVLSSPLFCLCHGRRWILNESFENSFPGSSFILPVLEIILVGFSLFWKVFFSLSSAVIMKTVIISSIKTLTYHLRELLPHFTVVILVFHYFWSCYRCFKKPFCDLVSKLFTSYMKKFDEREKKGELNKLINYNQGEYAKLIPKELFSYACEHELICIRVKDRLPILLLKLILPLLLLSLAYPAIHAQDSESDVIIGVLITFLATSYSKINDFVNESESGVSTEVADKVVDDYNKKKQ</sequence>
<name>A0ABN8Q6X8_9CNID</name>
<feature type="signal peptide" evidence="3">
    <location>
        <begin position="1"/>
        <end position="23"/>
    </location>
</feature>
<evidence type="ECO:0000256" key="2">
    <source>
        <dbReference type="SAM" id="Phobius"/>
    </source>
</evidence>
<keyword evidence="2" id="KW-1133">Transmembrane helix</keyword>
<feature type="compositionally biased region" description="Low complexity" evidence="1">
    <location>
        <begin position="444"/>
        <end position="456"/>
    </location>
</feature>
<organism evidence="4 5">
    <name type="scientific">Porites evermanni</name>
    <dbReference type="NCBI Taxonomy" id="104178"/>
    <lineage>
        <taxon>Eukaryota</taxon>
        <taxon>Metazoa</taxon>
        <taxon>Cnidaria</taxon>
        <taxon>Anthozoa</taxon>
        <taxon>Hexacorallia</taxon>
        <taxon>Scleractinia</taxon>
        <taxon>Fungiina</taxon>
        <taxon>Poritidae</taxon>
        <taxon>Porites</taxon>
    </lineage>
</organism>
<feature type="chain" id="PRO_5045514998" evidence="3">
    <location>
        <begin position="24"/>
        <end position="923"/>
    </location>
</feature>
<keyword evidence="2" id="KW-0812">Transmembrane</keyword>
<protein>
    <submittedName>
        <fullName evidence="4">Uncharacterized protein</fullName>
    </submittedName>
</protein>
<gene>
    <name evidence="4" type="ORF">PEVE_00002211</name>
</gene>
<feature type="transmembrane region" description="Helical" evidence="2">
    <location>
        <begin position="717"/>
        <end position="744"/>
    </location>
</feature>
<dbReference type="Proteomes" id="UP001159427">
    <property type="component" value="Unassembled WGS sequence"/>
</dbReference>
<feature type="region of interest" description="Disordered" evidence="1">
    <location>
        <begin position="444"/>
        <end position="466"/>
    </location>
</feature>
<evidence type="ECO:0000256" key="3">
    <source>
        <dbReference type="SAM" id="SignalP"/>
    </source>
</evidence>
<evidence type="ECO:0000256" key="1">
    <source>
        <dbReference type="SAM" id="MobiDB-lite"/>
    </source>
</evidence>
<feature type="compositionally biased region" description="Basic and acidic residues" evidence="1">
    <location>
        <begin position="339"/>
        <end position="351"/>
    </location>
</feature>
<feature type="region of interest" description="Disordered" evidence="1">
    <location>
        <begin position="267"/>
        <end position="303"/>
    </location>
</feature>
<accession>A0ABN8Q6X8</accession>
<evidence type="ECO:0000313" key="5">
    <source>
        <dbReference type="Proteomes" id="UP001159427"/>
    </source>
</evidence>
<keyword evidence="2" id="KW-0472">Membrane</keyword>